<dbReference type="GeneID" id="136088767"/>
<name>A0ABM4D5B7_HYDVU</name>
<organism evidence="1 2">
    <name type="scientific">Hydra vulgaris</name>
    <name type="common">Hydra</name>
    <name type="synonym">Hydra attenuata</name>
    <dbReference type="NCBI Taxonomy" id="6087"/>
    <lineage>
        <taxon>Eukaryota</taxon>
        <taxon>Metazoa</taxon>
        <taxon>Cnidaria</taxon>
        <taxon>Hydrozoa</taxon>
        <taxon>Hydroidolina</taxon>
        <taxon>Anthoathecata</taxon>
        <taxon>Aplanulata</taxon>
        <taxon>Hydridae</taxon>
        <taxon>Hydra</taxon>
    </lineage>
</organism>
<keyword evidence="1" id="KW-1185">Reference proteome</keyword>
<evidence type="ECO:0000313" key="1">
    <source>
        <dbReference type="Proteomes" id="UP001652625"/>
    </source>
</evidence>
<evidence type="ECO:0000313" key="2">
    <source>
        <dbReference type="RefSeq" id="XP_065669487.1"/>
    </source>
</evidence>
<dbReference type="Proteomes" id="UP001652625">
    <property type="component" value="Chromosome 12"/>
</dbReference>
<gene>
    <name evidence="2" type="primary">LOC136088767</name>
</gene>
<sequence>MKIMILFWKQVLYWRKKRFIYNLKRHLLTSKHNWEETKAKSARINFGLNEKRKVLSPSKRQSKVKKHTRKICPMNHCMKEVLRLGNHLRQFHKLSNCETKKYLSKGVSVLEDFESESGEKSNSSSDFSDNPSLECHFDKEIFVQGENFIDVNSSSDEDWLASKYVQSRFLKKDGSENSSSSK</sequence>
<proteinExistence type="predicted"/>
<accession>A0ABM4D5B7</accession>
<dbReference type="RefSeq" id="XP_065669487.1">
    <property type="nucleotide sequence ID" value="XM_065813415.1"/>
</dbReference>
<protein>
    <submittedName>
        <fullName evidence="2">Uncharacterized protein LOC136088767</fullName>
    </submittedName>
</protein>
<reference evidence="2" key="1">
    <citation type="submission" date="2025-08" db="UniProtKB">
        <authorList>
            <consortium name="RefSeq"/>
        </authorList>
    </citation>
    <scope>IDENTIFICATION</scope>
</reference>